<dbReference type="Pfam" id="PF23156">
    <property type="entry name" value="DUF7054"/>
    <property type="match status" value="1"/>
</dbReference>
<dbReference type="InParanoid" id="A0A7J7CLN7"/>
<dbReference type="PANTHER" id="PTHR33270:SF6">
    <property type="entry name" value="OS02G0448600 PROTEIN"/>
    <property type="match status" value="1"/>
</dbReference>
<evidence type="ECO:0000256" key="1">
    <source>
        <dbReference type="SAM" id="MobiDB-lite"/>
    </source>
</evidence>
<dbReference type="Proteomes" id="UP000593562">
    <property type="component" value="Unassembled WGS sequence"/>
</dbReference>
<evidence type="ECO:0000313" key="4">
    <source>
        <dbReference type="Proteomes" id="UP000593562"/>
    </source>
</evidence>
<sequence>MSGRNLRRRLRVNVSHGRNTRPPKPSPSSRRRTSPPMPKSAKYAKPQRIMKRCYSDSMLLSCNGEGVSDDQEGSRLGSDRGDFGGSVGVLYRPQTCTDVFASTSSLPGISTEGIQGYKKDAKVVVNVTVEGSPGPVRTMVKLGCCVEETIKLVLKKYSEEQRSPKVDKNSPSSYELHQSNFTLQCLDKSKLIGETGSRSFYLRRISSNLNTNKASSSLTSDIAPAGTSSPPAVQPTIILFSAFIARKFCKLIRRTGKLLKLLICIR</sequence>
<organism evidence="3 4">
    <name type="scientific">Tripterygium wilfordii</name>
    <name type="common">Thunder God vine</name>
    <dbReference type="NCBI Taxonomy" id="458696"/>
    <lineage>
        <taxon>Eukaryota</taxon>
        <taxon>Viridiplantae</taxon>
        <taxon>Streptophyta</taxon>
        <taxon>Embryophyta</taxon>
        <taxon>Tracheophyta</taxon>
        <taxon>Spermatophyta</taxon>
        <taxon>Magnoliopsida</taxon>
        <taxon>eudicotyledons</taxon>
        <taxon>Gunneridae</taxon>
        <taxon>Pentapetalae</taxon>
        <taxon>rosids</taxon>
        <taxon>fabids</taxon>
        <taxon>Celastrales</taxon>
        <taxon>Celastraceae</taxon>
        <taxon>Tripterygium</taxon>
    </lineage>
</organism>
<protein>
    <recommendedName>
        <fullName evidence="2">DUF7054 domain-containing protein</fullName>
    </recommendedName>
</protein>
<dbReference type="InterPro" id="IPR040358">
    <property type="entry name" value="At4g22758-like"/>
</dbReference>
<feature type="domain" description="DUF7054" evidence="2">
    <location>
        <begin position="119"/>
        <end position="203"/>
    </location>
</feature>
<evidence type="ECO:0000259" key="2">
    <source>
        <dbReference type="Pfam" id="PF23156"/>
    </source>
</evidence>
<accession>A0A7J7CLN7</accession>
<feature type="compositionally biased region" description="Basic residues" evidence="1">
    <location>
        <begin position="1"/>
        <end position="11"/>
    </location>
</feature>
<reference evidence="3 4" key="1">
    <citation type="journal article" date="2020" name="Nat. Commun.">
        <title>Genome of Tripterygium wilfordii and identification of cytochrome P450 involved in triptolide biosynthesis.</title>
        <authorList>
            <person name="Tu L."/>
            <person name="Su P."/>
            <person name="Zhang Z."/>
            <person name="Gao L."/>
            <person name="Wang J."/>
            <person name="Hu T."/>
            <person name="Zhou J."/>
            <person name="Zhang Y."/>
            <person name="Zhao Y."/>
            <person name="Liu Y."/>
            <person name="Song Y."/>
            <person name="Tong Y."/>
            <person name="Lu Y."/>
            <person name="Yang J."/>
            <person name="Xu C."/>
            <person name="Jia M."/>
            <person name="Peters R.J."/>
            <person name="Huang L."/>
            <person name="Gao W."/>
        </authorList>
    </citation>
    <scope>NUCLEOTIDE SEQUENCE [LARGE SCALE GENOMIC DNA]</scope>
    <source>
        <strain evidence="4">cv. XIE 37</strain>
        <tissue evidence="3">Leaf</tissue>
    </source>
</reference>
<dbReference type="FunCoup" id="A0A7J7CLN7">
    <property type="interactions" value="515"/>
</dbReference>
<gene>
    <name evidence="3" type="ORF">HS088_TW15G00361</name>
</gene>
<evidence type="ECO:0000313" key="3">
    <source>
        <dbReference type="EMBL" id="KAF5734866.1"/>
    </source>
</evidence>
<dbReference type="AlphaFoldDB" id="A0A7J7CLN7"/>
<feature type="region of interest" description="Disordered" evidence="1">
    <location>
        <begin position="1"/>
        <end position="46"/>
    </location>
</feature>
<dbReference type="PANTHER" id="PTHR33270">
    <property type="entry name" value="BNAC05G50380D PROTEIN"/>
    <property type="match status" value="1"/>
</dbReference>
<name>A0A7J7CLN7_TRIWF</name>
<proteinExistence type="predicted"/>
<dbReference type="InterPro" id="IPR055482">
    <property type="entry name" value="DUF7054"/>
</dbReference>
<dbReference type="EMBL" id="JAAARO010000015">
    <property type="protein sequence ID" value="KAF5734866.1"/>
    <property type="molecule type" value="Genomic_DNA"/>
</dbReference>
<comment type="caution">
    <text evidence="3">The sequence shown here is derived from an EMBL/GenBank/DDBJ whole genome shotgun (WGS) entry which is preliminary data.</text>
</comment>
<keyword evidence="4" id="KW-1185">Reference proteome</keyword>